<dbReference type="AlphaFoldDB" id="A0A3B0XZY8"/>
<gene>
    <name evidence="2" type="ORF">MNBD_GAMMA10-2490</name>
</gene>
<name>A0A3B0XZY8_9ZZZZ</name>
<organism evidence="2">
    <name type="scientific">hydrothermal vent metagenome</name>
    <dbReference type="NCBI Taxonomy" id="652676"/>
    <lineage>
        <taxon>unclassified sequences</taxon>
        <taxon>metagenomes</taxon>
        <taxon>ecological metagenomes</taxon>
    </lineage>
</organism>
<dbReference type="Gene3D" id="2.60.120.10">
    <property type="entry name" value="Jelly Rolls"/>
    <property type="match status" value="1"/>
</dbReference>
<dbReference type="EMBL" id="UOFJ01000733">
    <property type="protein sequence ID" value="VAW73965.1"/>
    <property type="molecule type" value="Genomic_DNA"/>
</dbReference>
<protein>
    <recommendedName>
        <fullName evidence="1">Cupin type-2 domain-containing protein</fullName>
    </recommendedName>
</protein>
<dbReference type="SUPFAM" id="SSF51182">
    <property type="entry name" value="RmlC-like cupins"/>
    <property type="match status" value="1"/>
</dbReference>
<evidence type="ECO:0000259" key="1">
    <source>
        <dbReference type="Pfam" id="PF07883"/>
    </source>
</evidence>
<sequence length="126" mass="14389">MSLHSTELNSEVDEIAPDGSEIRFLSRTDRATMVHCTLPCGFCTIPVEHKTVDEIWYFLTGKGEVWRELEGRREIVVVQKGVSLNVPLHTVFQFKNTGDVPLEFIIVTLPPWPGDDEAILRKNYFD</sequence>
<reference evidence="2" key="1">
    <citation type="submission" date="2018-06" db="EMBL/GenBank/DDBJ databases">
        <authorList>
            <person name="Zhirakovskaya E."/>
        </authorList>
    </citation>
    <scope>NUCLEOTIDE SEQUENCE</scope>
</reference>
<feature type="domain" description="Cupin type-2" evidence="1">
    <location>
        <begin position="37"/>
        <end position="107"/>
    </location>
</feature>
<dbReference type="Pfam" id="PF07883">
    <property type="entry name" value="Cupin_2"/>
    <property type="match status" value="1"/>
</dbReference>
<accession>A0A3B0XZY8</accession>
<dbReference type="InterPro" id="IPR011051">
    <property type="entry name" value="RmlC_Cupin_sf"/>
</dbReference>
<evidence type="ECO:0000313" key="2">
    <source>
        <dbReference type="EMBL" id="VAW73965.1"/>
    </source>
</evidence>
<dbReference type="InterPro" id="IPR013096">
    <property type="entry name" value="Cupin_2"/>
</dbReference>
<dbReference type="InterPro" id="IPR014710">
    <property type="entry name" value="RmlC-like_jellyroll"/>
</dbReference>
<proteinExistence type="predicted"/>